<feature type="transmembrane region" description="Helical" evidence="9">
    <location>
        <begin position="393"/>
        <end position="415"/>
    </location>
</feature>
<evidence type="ECO:0000313" key="12">
    <source>
        <dbReference type="Proteomes" id="UP000094769"/>
    </source>
</evidence>
<dbReference type="RefSeq" id="WP_083220455.1">
    <property type="nucleotide sequence ID" value="NZ_MARB01000001.1"/>
</dbReference>
<evidence type="ECO:0000256" key="3">
    <source>
        <dbReference type="ARBA" id="ARBA00012438"/>
    </source>
</evidence>
<protein>
    <recommendedName>
        <fullName evidence="3">histidine kinase</fullName>
        <ecNumber evidence="3">2.7.13.3</ecNumber>
    </recommendedName>
</protein>
<dbReference type="SUPFAM" id="SSF47384">
    <property type="entry name" value="Homodimeric domain of signal transducing histidine kinase"/>
    <property type="match status" value="1"/>
</dbReference>
<keyword evidence="7 11" id="KW-0418">Kinase</keyword>
<sequence length="689" mass="77371">MPQKMNLPFTQTLRFKLLLVSFSLILIPWAGYHYLSEMEASLRQAQEALLLNRAEIVANMLAANSNNWLAGTTSENVTHNNSLYVHPLANSPDLDGYDEDWLSLKSQSRQFRASATTPDAVSFEWLAGFQGENIYLMIEVRDQTLIYPQSERILSVGDHLILALPGPSGKSRKYRLGTPAPGWVNVVEYENNRQQTAIRGEWQETAHGYRVELQIPRSMTDGHLSLAVVDIDIPQAKPVGIASTSGWNSNQNLSRLVMPTIRVDRLLSGLEEKNHRYTILNRKRQVIGRYGSIQTSIKPNHILLSRLISLLSPSAEETGIDAREGMGKLDGPEIRRSLSGEGAIYRYSITGSKSMILSAAHPIEIGQNTIGTVVVEQSTQMILLLQQSALERLFLISLILFIITGGTLLLFASSLTRRITRLSHKYNQAVSPDGRIIEEVQSGKDKDELGELDRSFSAVLRRSVAYTGYLESMAARLTHEIRTPLTMVQGSLENLQHDSDSFQKSPYIERALDGTRRLNLILTRIREATRLEQSLQNSEKEKVDITAFCKSLCDGYAITYQHIDFECHIPAYPIWIQISPDLISQAVDKLISNAIDFHQPNTAIQIILDDMNSKALDIKIRNRGPQLAESDIPKLFHNMESKRIGNDNQIHLGIGLYLVRLIAEFHQGDAWMNNETDGVCFAITLPYTI</sequence>
<dbReference type="SMART" id="SM00387">
    <property type="entry name" value="HATPase_c"/>
    <property type="match status" value="1"/>
</dbReference>
<dbReference type="AlphaFoldDB" id="A0A7Z0VPS5"/>
<comment type="caution">
    <text evidence="11">The sequence shown here is derived from an EMBL/GenBank/DDBJ whole genome shotgun (WGS) entry which is preliminary data.</text>
</comment>
<dbReference type="Pfam" id="PF02518">
    <property type="entry name" value="HATPase_c"/>
    <property type="match status" value="1"/>
</dbReference>
<dbReference type="SUPFAM" id="SSF49344">
    <property type="entry name" value="CBD9-like"/>
    <property type="match status" value="1"/>
</dbReference>
<proteinExistence type="predicted"/>
<evidence type="ECO:0000313" key="11">
    <source>
        <dbReference type="EMBL" id="ODJ89565.1"/>
    </source>
</evidence>
<dbReference type="GO" id="GO:0005524">
    <property type="term" value="F:ATP binding"/>
    <property type="evidence" value="ECO:0007669"/>
    <property type="project" value="UniProtKB-KW"/>
</dbReference>
<dbReference type="EMBL" id="MARB01000001">
    <property type="protein sequence ID" value="ODJ89565.1"/>
    <property type="molecule type" value="Genomic_DNA"/>
</dbReference>
<dbReference type="InterPro" id="IPR005467">
    <property type="entry name" value="His_kinase_dom"/>
</dbReference>
<dbReference type="Gene3D" id="6.10.340.10">
    <property type="match status" value="1"/>
</dbReference>
<dbReference type="PROSITE" id="PS50109">
    <property type="entry name" value="HIS_KIN"/>
    <property type="match status" value="1"/>
</dbReference>
<keyword evidence="6" id="KW-0547">Nucleotide-binding</keyword>
<evidence type="ECO:0000256" key="4">
    <source>
        <dbReference type="ARBA" id="ARBA00022475"/>
    </source>
</evidence>
<organism evidence="11 12">
    <name type="scientific">Candidatus Thiodiazotropha endolucinida</name>
    <dbReference type="NCBI Taxonomy" id="1655433"/>
    <lineage>
        <taxon>Bacteria</taxon>
        <taxon>Pseudomonadati</taxon>
        <taxon>Pseudomonadota</taxon>
        <taxon>Gammaproteobacteria</taxon>
        <taxon>Chromatiales</taxon>
        <taxon>Sedimenticolaceae</taxon>
        <taxon>Candidatus Thiodiazotropha</taxon>
    </lineage>
</organism>
<keyword evidence="4" id="KW-1003">Cell membrane</keyword>
<dbReference type="GO" id="GO:0000155">
    <property type="term" value="F:phosphorelay sensor kinase activity"/>
    <property type="evidence" value="ECO:0007669"/>
    <property type="project" value="InterPro"/>
</dbReference>
<dbReference type="InterPro" id="IPR036097">
    <property type="entry name" value="HisK_dim/P_sf"/>
</dbReference>
<dbReference type="EC" id="2.7.13.3" evidence="3"/>
<evidence type="ECO:0000256" key="7">
    <source>
        <dbReference type="ARBA" id="ARBA00022777"/>
    </source>
</evidence>
<name>A0A7Z0VPS5_9GAMM</name>
<dbReference type="OrthoDB" id="6735159at2"/>
<comment type="catalytic activity">
    <reaction evidence="1">
        <text>ATP + protein L-histidine = ADP + protein N-phospho-L-histidine.</text>
        <dbReference type="EC" id="2.7.13.3"/>
    </reaction>
</comment>
<dbReference type="Gene3D" id="3.30.565.10">
    <property type="entry name" value="Histidine kinase-like ATPase, C-terminal domain"/>
    <property type="match status" value="1"/>
</dbReference>
<dbReference type="CDD" id="cd00082">
    <property type="entry name" value="HisKA"/>
    <property type="match status" value="1"/>
</dbReference>
<dbReference type="Proteomes" id="UP000094769">
    <property type="component" value="Unassembled WGS sequence"/>
</dbReference>
<keyword evidence="5 11" id="KW-0808">Transferase</keyword>
<evidence type="ECO:0000256" key="6">
    <source>
        <dbReference type="ARBA" id="ARBA00022741"/>
    </source>
</evidence>
<dbReference type="Gene3D" id="1.10.287.130">
    <property type="match status" value="1"/>
</dbReference>
<keyword evidence="12" id="KW-1185">Reference proteome</keyword>
<dbReference type="InterPro" id="IPR036890">
    <property type="entry name" value="HATPase_C_sf"/>
</dbReference>
<gene>
    <name evidence="11" type="primary">yycG_1</name>
    <name evidence="11" type="ORF">CODIS_01250</name>
</gene>
<dbReference type="InterPro" id="IPR050980">
    <property type="entry name" value="2C_sensor_his_kinase"/>
</dbReference>
<keyword evidence="8" id="KW-0067">ATP-binding</keyword>
<keyword evidence="9" id="KW-0472">Membrane</keyword>
<dbReference type="InterPro" id="IPR003661">
    <property type="entry name" value="HisK_dim/P_dom"/>
</dbReference>
<dbReference type="SMART" id="SM00388">
    <property type="entry name" value="HisKA"/>
    <property type="match status" value="1"/>
</dbReference>
<keyword evidence="9" id="KW-0812">Transmembrane</keyword>
<dbReference type="SUPFAM" id="SSF55874">
    <property type="entry name" value="ATPase domain of HSP90 chaperone/DNA topoisomerase II/histidine kinase"/>
    <property type="match status" value="1"/>
</dbReference>
<dbReference type="InterPro" id="IPR003594">
    <property type="entry name" value="HATPase_dom"/>
</dbReference>
<dbReference type="PANTHER" id="PTHR44936:SF10">
    <property type="entry name" value="SENSOR PROTEIN RSTB"/>
    <property type="match status" value="1"/>
</dbReference>
<reference evidence="11 12" key="1">
    <citation type="submission" date="2016-06" db="EMBL/GenBank/DDBJ databases">
        <title>Genome sequence of endosymbiont of Candidatus Endolucinida thiodiazotropha.</title>
        <authorList>
            <person name="Poehlein A."/>
            <person name="Koenig S."/>
            <person name="Heiden S.E."/>
            <person name="Thuermer A."/>
            <person name="Voget S."/>
            <person name="Daniel R."/>
            <person name="Markert S."/>
            <person name="Gros O."/>
            <person name="Schweder T."/>
        </authorList>
    </citation>
    <scope>NUCLEOTIDE SEQUENCE [LARGE SCALE GENOMIC DNA]</scope>
    <source>
        <strain evidence="11 12">COS</strain>
    </source>
</reference>
<evidence type="ECO:0000259" key="10">
    <source>
        <dbReference type="PROSITE" id="PS50109"/>
    </source>
</evidence>
<comment type="subcellular location">
    <subcellularLocation>
        <location evidence="2">Cell membrane</location>
        <topology evidence="2">Multi-pass membrane protein</topology>
    </subcellularLocation>
</comment>
<keyword evidence="9" id="KW-1133">Transmembrane helix</keyword>
<evidence type="ECO:0000256" key="9">
    <source>
        <dbReference type="SAM" id="Phobius"/>
    </source>
</evidence>
<dbReference type="GO" id="GO:0005886">
    <property type="term" value="C:plasma membrane"/>
    <property type="evidence" value="ECO:0007669"/>
    <property type="project" value="UniProtKB-SubCell"/>
</dbReference>
<feature type="domain" description="Histidine kinase" evidence="10">
    <location>
        <begin position="476"/>
        <end position="689"/>
    </location>
</feature>
<evidence type="ECO:0000256" key="8">
    <source>
        <dbReference type="ARBA" id="ARBA00022840"/>
    </source>
</evidence>
<evidence type="ECO:0000256" key="1">
    <source>
        <dbReference type="ARBA" id="ARBA00000085"/>
    </source>
</evidence>
<dbReference type="PANTHER" id="PTHR44936">
    <property type="entry name" value="SENSOR PROTEIN CREC"/>
    <property type="match status" value="1"/>
</dbReference>
<evidence type="ECO:0000256" key="5">
    <source>
        <dbReference type="ARBA" id="ARBA00022679"/>
    </source>
</evidence>
<accession>A0A7Z0VPS5</accession>
<evidence type="ECO:0000256" key="2">
    <source>
        <dbReference type="ARBA" id="ARBA00004651"/>
    </source>
</evidence>
<dbReference type="Pfam" id="PF00512">
    <property type="entry name" value="HisKA"/>
    <property type="match status" value="1"/>
</dbReference>
<dbReference type="Gene3D" id="2.60.40.1190">
    <property type="match status" value="1"/>
</dbReference>